<dbReference type="CDD" id="cd07812">
    <property type="entry name" value="SRPBCC"/>
    <property type="match status" value="1"/>
</dbReference>
<organism evidence="1 2">
    <name type="scientific">Streptomyces paromomycinus</name>
    <name type="common">Streptomyces rimosus subsp. paromomycinus</name>
    <dbReference type="NCBI Taxonomy" id="92743"/>
    <lineage>
        <taxon>Bacteria</taxon>
        <taxon>Bacillati</taxon>
        <taxon>Actinomycetota</taxon>
        <taxon>Actinomycetes</taxon>
        <taxon>Kitasatosporales</taxon>
        <taxon>Streptomycetaceae</taxon>
        <taxon>Streptomyces</taxon>
    </lineage>
</organism>
<reference evidence="1 2" key="1">
    <citation type="submission" date="2018-11" db="EMBL/GenBank/DDBJ databases">
        <title>Whole genome sequence of Streptomyces paromomycinus NBRC 15454(T).</title>
        <authorList>
            <person name="Komaki H."/>
            <person name="Tamura T."/>
        </authorList>
    </citation>
    <scope>NUCLEOTIDE SEQUENCE [LARGE SCALE GENOMIC DNA]</scope>
    <source>
        <strain evidence="1 2">NBRC 15454</strain>
    </source>
</reference>
<dbReference type="RefSeq" id="WP_125052009.1">
    <property type="nucleotide sequence ID" value="NZ_BHZD01000001.1"/>
</dbReference>
<evidence type="ECO:0000313" key="2">
    <source>
        <dbReference type="Proteomes" id="UP000286746"/>
    </source>
</evidence>
<dbReference type="Proteomes" id="UP000286746">
    <property type="component" value="Unassembled WGS sequence"/>
</dbReference>
<dbReference type="AlphaFoldDB" id="A0A401VVZ4"/>
<proteinExistence type="predicted"/>
<sequence>MAVRHQLIKRHPDAVWAVLADGRRYQEWVVGPYRSRPCEGDWPELGSTLSYSVHLGPWTLTGRTVVRRCEPPWELELEVDSGALGTARIAVEIRPWGDHSLVIMDEHPLQGPGGLVHNTVLDALFQLRHRRMLSRLAKVVESCPRQPSETA</sequence>
<gene>
    <name evidence="1" type="ORF">GKJPGBOP_00881</name>
</gene>
<protein>
    <submittedName>
        <fullName evidence="1">Polyketide cyclase</fullName>
    </submittedName>
</protein>
<comment type="caution">
    <text evidence="1">The sequence shown here is derived from an EMBL/GenBank/DDBJ whole genome shotgun (WGS) entry which is preliminary data.</text>
</comment>
<dbReference type="InterPro" id="IPR019587">
    <property type="entry name" value="Polyketide_cyclase/dehydratase"/>
</dbReference>
<evidence type="ECO:0000313" key="1">
    <source>
        <dbReference type="EMBL" id="GCD41228.1"/>
    </source>
</evidence>
<dbReference type="SUPFAM" id="SSF55961">
    <property type="entry name" value="Bet v1-like"/>
    <property type="match status" value="1"/>
</dbReference>
<dbReference type="Pfam" id="PF10604">
    <property type="entry name" value="Polyketide_cyc2"/>
    <property type="match status" value="1"/>
</dbReference>
<dbReference type="InterPro" id="IPR023393">
    <property type="entry name" value="START-like_dom_sf"/>
</dbReference>
<dbReference type="EMBL" id="BHZD01000001">
    <property type="protein sequence ID" value="GCD41228.1"/>
    <property type="molecule type" value="Genomic_DNA"/>
</dbReference>
<accession>A0A401VVZ4</accession>
<keyword evidence="2" id="KW-1185">Reference proteome</keyword>
<name>A0A401VVZ4_STREY</name>
<dbReference type="Gene3D" id="3.30.530.20">
    <property type="match status" value="1"/>
</dbReference>